<evidence type="ECO:0000256" key="1">
    <source>
        <dbReference type="ARBA" id="ARBA00005709"/>
    </source>
</evidence>
<keyword evidence="3 4" id="KW-0975">Bacterial flagellum</keyword>
<keyword evidence="8" id="KW-1185">Reference proteome</keyword>
<dbReference type="RefSeq" id="WP_131919286.1">
    <property type="nucleotide sequence ID" value="NZ_JAOQNU010000022.1"/>
</dbReference>
<dbReference type="GO" id="GO:0005198">
    <property type="term" value="F:structural molecule activity"/>
    <property type="evidence" value="ECO:0007669"/>
    <property type="project" value="UniProtKB-UniRule"/>
</dbReference>
<dbReference type="Pfam" id="PF00669">
    <property type="entry name" value="Flagellin_N"/>
    <property type="match status" value="1"/>
</dbReference>
<keyword evidence="7" id="KW-0282">Flagellum</keyword>
<dbReference type="Gene3D" id="3.30.70.2120">
    <property type="match status" value="1"/>
</dbReference>
<dbReference type="Gene3D" id="1.20.1330.10">
    <property type="entry name" value="f41 fragment of flagellin, N-terminal domain"/>
    <property type="match status" value="2"/>
</dbReference>
<dbReference type="PANTHER" id="PTHR42792">
    <property type="entry name" value="FLAGELLIN"/>
    <property type="match status" value="1"/>
</dbReference>
<comment type="similarity">
    <text evidence="1 4">Belongs to the bacterial flagellin family.</text>
</comment>
<gene>
    <name evidence="7" type="ORF">EDD73_11259</name>
</gene>
<dbReference type="PANTHER" id="PTHR42792:SF2">
    <property type="entry name" value="FLAGELLIN"/>
    <property type="match status" value="1"/>
</dbReference>
<dbReference type="OrthoDB" id="9796789at2"/>
<evidence type="ECO:0000256" key="4">
    <source>
        <dbReference type="RuleBase" id="RU362073"/>
    </source>
</evidence>
<dbReference type="GO" id="GO:0009288">
    <property type="term" value="C:bacterial-type flagellum"/>
    <property type="evidence" value="ECO:0007669"/>
    <property type="project" value="UniProtKB-SubCell"/>
</dbReference>
<dbReference type="AlphaFoldDB" id="A0A4R2RMD7"/>
<feature type="domain" description="Flagellin N-terminal" evidence="5">
    <location>
        <begin position="3"/>
        <end position="139"/>
    </location>
</feature>
<dbReference type="PRINTS" id="PR00207">
    <property type="entry name" value="FLAGELLIN"/>
</dbReference>
<protein>
    <recommendedName>
        <fullName evidence="2 4">Flagellin</fullName>
    </recommendedName>
</protein>
<name>A0A4R2RMD7_9FIRM</name>
<dbReference type="InterPro" id="IPR001029">
    <property type="entry name" value="Flagellin_N"/>
</dbReference>
<dbReference type="EMBL" id="SLXT01000012">
    <property type="protein sequence ID" value="TCP64098.1"/>
    <property type="molecule type" value="Genomic_DNA"/>
</dbReference>
<organism evidence="7 8">
    <name type="scientific">Heliophilum fasciatum</name>
    <dbReference type="NCBI Taxonomy" id="35700"/>
    <lineage>
        <taxon>Bacteria</taxon>
        <taxon>Bacillati</taxon>
        <taxon>Bacillota</taxon>
        <taxon>Clostridia</taxon>
        <taxon>Eubacteriales</taxon>
        <taxon>Heliobacteriaceae</taxon>
        <taxon>Heliophilum</taxon>
    </lineage>
</organism>
<keyword evidence="7" id="KW-0969">Cilium</keyword>
<evidence type="ECO:0000259" key="6">
    <source>
        <dbReference type="Pfam" id="PF00700"/>
    </source>
</evidence>
<evidence type="ECO:0000256" key="3">
    <source>
        <dbReference type="ARBA" id="ARBA00023143"/>
    </source>
</evidence>
<dbReference type="InterPro" id="IPR001492">
    <property type="entry name" value="Flagellin"/>
</dbReference>
<evidence type="ECO:0000259" key="5">
    <source>
        <dbReference type="Pfam" id="PF00669"/>
    </source>
</evidence>
<accession>A0A4R2RMD7</accession>
<dbReference type="InterPro" id="IPR042187">
    <property type="entry name" value="Flagellin_C_sub2"/>
</dbReference>
<sequence>MIINHNLPAMNTYRQMSTNAAAAANSMSKLSSGLRINRAGDDAAGLAISEKMRAQIRGLDQASRNAQDGISMVQTAEGGLNEVHSILQRMRELADQSANGTNTADDRKSISDEVTQLKNEIDRIGNTTEFNTQKLLNGSLKSAAGASIGQNVTTGAQVGKLAAASVTATSAMTGATLVTGDFVKETLTIDGTNIEVNWQDLTSEQKQTITAGTGSSATAQSKNAAADLIVQTINNAIDNSGKNVAHISGYVDGTGKLVLKSGSEGTDSQIKTASSVASIAGKSLFSAGETGVTGTNKYNGSNIASGVSFNLEVNGQLIGLATLGAAINNGDAMSSAASTLQTALNNAITAYNGATGKASNEDGYIAQVTVAASKDGRLTINSETGPVVLSDKTGATTIKDLGLSSAQTEASGGGGMTFQIGANRGQSISFGINDMRSAALGIASIDVSTATGASQALTSLDNAIKTVSSERSKLGAVQNRLEHTINNLNTSSENLTSAESRIRDVDMAKEMMQMTKNNILNQAAQAMLAQANQAPQGVLQLLR</sequence>
<dbReference type="Proteomes" id="UP000294813">
    <property type="component" value="Unassembled WGS sequence"/>
</dbReference>
<evidence type="ECO:0000313" key="8">
    <source>
        <dbReference type="Proteomes" id="UP000294813"/>
    </source>
</evidence>
<keyword evidence="4" id="KW-0964">Secreted</keyword>
<dbReference type="GO" id="GO:0005576">
    <property type="term" value="C:extracellular region"/>
    <property type="evidence" value="ECO:0007669"/>
    <property type="project" value="UniProtKB-SubCell"/>
</dbReference>
<comment type="caution">
    <text evidence="7">The sequence shown here is derived from an EMBL/GenBank/DDBJ whole genome shotgun (WGS) entry which is preliminary data.</text>
</comment>
<keyword evidence="7" id="KW-0966">Cell projection</keyword>
<dbReference type="InterPro" id="IPR046358">
    <property type="entry name" value="Flagellin_C"/>
</dbReference>
<evidence type="ECO:0000313" key="7">
    <source>
        <dbReference type="EMBL" id="TCP64098.1"/>
    </source>
</evidence>
<dbReference type="SUPFAM" id="SSF64518">
    <property type="entry name" value="Phase 1 flagellin"/>
    <property type="match status" value="2"/>
</dbReference>
<reference evidence="7 8" key="1">
    <citation type="submission" date="2019-03" db="EMBL/GenBank/DDBJ databases">
        <title>Genomic Encyclopedia of Type Strains, Phase IV (KMG-IV): sequencing the most valuable type-strain genomes for metagenomic binning, comparative biology and taxonomic classification.</title>
        <authorList>
            <person name="Goeker M."/>
        </authorList>
    </citation>
    <scope>NUCLEOTIDE SEQUENCE [LARGE SCALE GENOMIC DNA]</scope>
    <source>
        <strain evidence="7 8">DSM 11170</strain>
    </source>
</reference>
<feature type="domain" description="Flagellin C-terminal" evidence="6">
    <location>
        <begin position="458"/>
        <end position="542"/>
    </location>
</feature>
<evidence type="ECO:0000256" key="2">
    <source>
        <dbReference type="ARBA" id="ARBA00020110"/>
    </source>
</evidence>
<proteinExistence type="inferred from homology"/>
<dbReference type="Pfam" id="PF00700">
    <property type="entry name" value="Flagellin_C"/>
    <property type="match status" value="1"/>
</dbReference>
<dbReference type="Gene3D" id="6.10.10.10">
    <property type="entry name" value="Flagellar export chaperone, C-terminal domain"/>
    <property type="match status" value="1"/>
</dbReference>
<comment type="subcellular location">
    <subcellularLocation>
        <location evidence="4">Secreted</location>
    </subcellularLocation>
    <subcellularLocation>
        <location evidence="4">Bacterial flagellum</location>
    </subcellularLocation>
</comment>
<comment type="function">
    <text evidence="4">Flagellin is the subunit protein which polymerizes to form the filaments of bacterial flagella.</text>
</comment>